<evidence type="ECO:0000256" key="1">
    <source>
        <dbReference type="SAM" id="Phobius"/>
    </source>
</evidence>
<dbReference type="RefSeq" id="WP_345630129.1">
    <property type="nucleotide sequence ID" value="NZ_BAABJQ010000007.1"/>
</dbReference>
<name>A0ABP9RSU4_9ACTN</name>
<organism evidence="2 3">
    <name type="scientific">Rugosimonospora acidiphila</name>
    <dbReference type="NCBI Taxonomy" id="556531"/>
    <lineage>
        <taxon>Bacteria</taxon>
        <taxon>Bacillati</taxon>
        <taxon>Actinomycetota</taxon>
        <taxon>Actinomycetes</taxon>
        <taxon>Micromonosporales</taxon>
        <taxon>Micromonosporaceae</taxon>
        <taxon>Rugosimonospora</taxon>
    </lineage>
</organism>
<accession>A0ABP9RSU4</accession>
<feature type="transmembrane region" description="Helical" evidence="1">
    <location>
        <begin position="80"/>
        <end position="103"/>
    </location>
</feature>
<keyword evidence="3" id="KW-1185">Reference proteome</keyword>
<evidence type="ECO:0000313" key="2">
    <source>
        <dbReference type="EMBL" id="GAA5185839.1"/>
    </source>
</evidence>
<keyword evidence="1" id="KW-0472">Membrane</keyword>
<feature type="transmembrane region" description="Helical" evidence="1">
    <location>
        <begin position="109"/>
        <end position="128"/>
    </location>
</feature>
<dbReference type="Proteomes" id="UP001501570">
    <property type="component" value="Unassembled WGS sequence"/>
</dbReference>
<feature type="transmembrane region" description="Helical" evidence="1">
    <location>
        <begin position="49"/>
        <end position="68"/>
    </location>
</feature>
<sequence length="155" mass="16176">MKFVRLVSGRNPYQVALMAAAPVIGGVLLAAHAQPPSVNIAMPVPVRTAWLVLLILAGVLGLTGVFWPTNRLEVGLSIEAAGALVLGCSVSMYAVAVLARVGINGTTTAGFTVAVAGGSWWRLAQIWADLRTLDSVMRALNPPVPADLDEGDPHE</sequence>
<proteinExistence type="predicted"/>
<keyword evidence="1" id="KW-0812">Transmembrane</keyword>
<keyword evidence="1" id="KW-1133">Transmembrane helix</keyword>
<gene>
    <name evidence="2" type="ORF">GCM10023322_30810</name>
</gene>
<protein>
    <submittedName>
        <fullName evidence="2">Uncharacterized protein</fullName>
    </submittedName>
</protein>
<dbReference type="EMBL" id="BAABJQ010000007">
    <property type="protein sequence ID" value="GAA5185839.1"/>
    <property type="molecule type" value="Genomic_DNA"/>
</dbReference>
<comment type="caution">
    <text evidence="2">The sequence shown here is derived from an EMBL/GenBank/DDBJ whole genome shotgun (WGS) entry which is preliminary data.</text>
</comment>
<reference evidence="3" key="1">
    <citation type="journal article" date="2019" name="Int. J. Syst. Evol. Microbiol.">
        <title>The Global Catalogue of Microorganisms (GCM) 10K type strain sequencing project: providing services to taxonomists for standard genome sequencing and annotation.</title>
        <authorList>
            <consortium name="The Broad Institute Genomics Platform"/>
            <consortium name="The Broad Institute Genome Sequencing Center for Infectious Disease"/>
            <person name="Wu L."/>
            <person name="Ma J."/>
        </authorList>
    </citation>
    <scope>NUCLEOTIDE SEQUENCE [LARGE SCALE GENOMIC DNA]</scope>
    <source>
        <strain evidence="3">JCM 18304</strain>
    </source>
</reference>
<evidence type="ECO:0000313" key="3">
    <source>
        <dbReference type="Proteomes" id="UP001501570"/>
    </source>
</evidence>